<dbReference type="EMBL" id="CP058579">
    <property type="protein sequence ID" value="QLG61971.1"/>
    <property type="molecule type" value="Genomic_DNA"/>
</dbReference>
<dbReference type="RefSeq" id="WP_179268556.1">
    <property type="nucleotide sequence ID" value="NZ_CP058579.1"/>
</dbReference>
<accession>A0A7D5LAN7</accession>
<dbReference type="InterPro" id="IPR051162">
    <property type="entry name" value="T4SS_component"/>
</dbReference>
<dbReference type="GeneID" id="56037725"/>
<gene>
    <name evidence="2" type="ORF">HUG12_09660</name>
</gene>
<keyword evidence="3" id="KW-1185">Reference proteome</keyword>
<organism evidence="2 3">
    <name type="scientific">Halorarum salinum</name>
    <dbReference type="NCBI Taxonomy" id="2743089"/>
    <lineage>
        <taxon>Archaea</taxon>
        <taxon>Methanobacteriati</taxon>
        <taxon>Methanobacteriota</taxon>
        <taxon>Stenosarchaea group</taxon>
        <taxon>Halobacteria</taxon>
        <taxon>Halobacteriales</taxon>
        <taxon>Haloferacaceae</taxon>
        <taxon>Halorarum</taxon>
    </lineage>
</organism>
<dbReference type="AlphaFoldDB" id="A0A7D5LAN7"/>
<proteinExistence type="predicted"/>
<evidence type="ECO:0000256" key="1">
    <source>
        <dbReference type="SAM" id="MobiDB-lite"/>
    </source>
</evidence>
<reference evidence="2 3" key="1">
    <citation type="submission" date="2020-06" db="EMBL/GenBank/DDBJ databases">
        <title>NJ-3-1, isolated from saline soil.</title>
        <authorList>
            <person name="Cui H.L."/>
            <person name="Shi X."/>
        </authorList>
    </citation>
    <scope>NUCLEOTIDE SEQUENCE [LARGE SCALE GENOMIC DNA]</scope>
    <source>
        <strain evidence="2 3">NJ-3-1</strain>
    </source>
</reference>
<protein>
    <submittedName>
        <fullName evidence="2">ATP-binding protein</fullName>
    </submittedName>
</protein>
<dbReference type="InterPro" id="IPR027417">
    <property type="entry name" value="P-loop_NTPase"/>
</dbReference>
<dbReference type="SUPFAM" id="SSF52540">
    <property type="entry name" value="P-loop containing nucleoside triphosphate hydrolases"/>
    <property type="match status" value="1"/>
</dbReference>
<dbReference type="PANTHER" id="PTHR30121">
    <property type="entry name" value="UNCHARACTERIZED PROTEIN YJGR-RELATED"/>
    <property type="match status" value="1"/>
</dbReference>
<dbReference type="Proteomes" id="UP000509626">
    <property type="component" value="Chromosome"/>
</dbReference>
<dbReference type="Gene3D" id="3.40.50.300">
    <property type="entry name" value="P-loop containing nucleotide triphosphate hydrolases"/>
    <property type="match status" value="2"/>
</dbReference>
<keyword evidence="2" id="KW-0067">ATP-binding</keyword>
<dbReference type="KEGG" id="halu:HUG12_09660"/>
<dbReference type="PANTHER" id="PTHR30121:SF6">
    <property type="entry name" value="SLR6007 PROTEIN"/>
    <property type="match status" value="1"/>
</dbReference>
<sequence length="704" mass="78790">MDADRLLRLLDRADLADNQRMQELVRIVSQTGGTRTAEYAEQLITHRVSQQLQYPFSVDSYPLATVPGPEQLYLGNVIGTARQFTLEEQVLRRHVEIAGATGTGKTTLLYQLLTGTNAPFWAFDRKQDYRQLLHVQPDVLVLPWERLGLNPLIPPPGVSLRLWTWVFAELFGHVHALLSASKNRLKYDLATVYRDHGFELHPRRYSEDLIREVVAGTRSMPPDPRPDPANVTYPTMVELQQQVEDGGDGSYKDRQYGATVANRMRDVTDVAGPLFTADRNPPLEQLMTQKVVWEFGQLGADIQNFLMEYLLVYVYTYRLANDLRDEDAPLLMFVIDEAKRLFSRHKEQQAAAGEPLANDLLEKVRGFNMALLIASQEPRKLTETVRANTYTKILFRLESGDERQVMANAMGLSKPQRVFAESTLDVGNALVSVGPNEAVPVAFTNVDTSEPVQYEELVASQYAQWDAVSGDPASDTSSSTVLGGAEQTEPTDTVSVADEHAEKPVTESPTQLSDEAAVLLQDVVEHEFRPVTERYPRVGGKKAGISAKQELRDNGFIREKFVTLQTGRMKLLELTDAGRTYLMEQGTEVSRVGRGGVVHRFWQYRVKHLLEEQGWTATREKADADVLAETGDRVVAVEVALRDRAREVEHVRDRLAAGADAVIVLGKTRAICEGLKQKLDEEGLLRPSVVIEVVRAFEGVQAVE</sequence>
<evidence type="ECO:0000313" key="3">
    <source>
        <dbReference type="Proteomes" id="UP000509626"/>
    </source>
</evidence>
<feature type="region of interest" description="Disordered" evidence="1">
    <location>
        <begin position="468"/>
        <end position="512"/>
    </location>
</feature>
<dbReference type="GO" id="GO:0005524">
    <property type="term" value="F:ATP binding"/>
    <property type="evidence" value="ECO:0007669"/>
    <property type="project" value="UniProtKB-KW"/>
</dbReference>
<keyword evidence="2" id="KW-0547">Nucleotide-binding</keyword>
<evidence type="ECO:0000313" key="2">
    <source>
        <dbReference type="EMBL" id="QLG61971.1"/>
    </source>
</evidence>
<name>A0A7D5LAN7_9EURY</name>
<dbReference type="OrthoDB" id="10575at2157"/>